<dbReference type="EMBL" id="CP041186">
    <property type="protein sequence ID" value="QDG52993.1"/>
    <property type="molecule type" value="Genomic_DNA"/>
</dbReference>
<name>A0A4Y6PXK6_PERCE</name>
<accession>A0A5B8Y8C8</accession>
<reference evidence="1 2" key="1">
    <citation type="submission" date="2019-06" db="EMBL/GenBank/DDBJ databases">
        <title>Persicimonas caeni gen. nov., sp. nov., a predatory bacterium isolated from solar saltern.</title>
        <authorList>
            <person name="Wang S."/>
        </authorList>
    </citation>
    <scope>NUCLEOTIDE SEQUENCE [LARGE SCALE GENOMIC DNA]</scope>
    <source>
        <strain evidence="1 2">YN101</strain>
    </source>
</reference>
<dbReference type="OrthoDB" id="488722at2"/>
<keyword evidence="2" id="KW-1185">Reference proteome</keyword>
<sequence length="66" mass="8103">MLHVRYEGRSYDFHERQLDIDQKTSDHEIRQRLANYFEVDRKRFKFYVIDRPNTGNIIVRPEAVYG</sequence>
<gene>
    <name evidence="1" type="ORF">FIV42_20255</name>
</gene>
<evidence type="ECO:0000313" key="1">
    <source>
        <dbReference type="EMBL" id="QDG52993.1"/>
    </source>
</evidence>
<accession>A0A4Y6PXK6</accession>
<proteinExistence type="predicted"/>
<dbReference type="AlphaFoldDB" id="A0A4Y6PXK6"/>
<evidence type="ECO:0000313" key="2">
    <source>
        <dbReference type="Proteomes" id="UP000315995"/>
    </source>
</evidence>
<organism evidence="1 2">
    <name type="scientific">Persicimonas caeni</name>
    <dbReference type="NCBI Taxonomy" id="2292766"/>
    <lineage>
        <taxon>Bacteria</taxon>
        <taxon>Deltaproteobacteria</taxon>
        <taxon>Bradymonadales</taxon>
        <taxon>Bradymonadaceae</taxon>
        <taxon>Persicimonas</taxon>
    </lineage>
</organism>
<dbReference type="RefSeq" id="WP_141199454.1">
    <property type="nucleotide sequence ID" value="NZ_CP041186.1"/>
</dbReference>
<dbReference type="Proteomes" id="UP000315995">
    <property type="component" value="Chromosome"/>
</dbReference>
<protein>
    <submittedName>
        <fullName evidence="1">Uncharacterized protein</fullName>
    </submittedName>
</protein>